<dbReference type="SUPFAM" id="SSF53649">
    <property type="entry name" value="Alkaline phosphatase-like"/>
    <property type="match status" value="1"/>
</dbReference>
<keyword evidence="7" id="KW-1185">Reference proteome</keyword>
<dbReference type="InterPro" id="IPR024607">
    <property type="entry name" value="Sulfatase_CS"/>
</dbReference>
<dbReference type="CDD" id="cd16147">
    <property type="entry name" value="G6S"/>
    <property type="match status" value="1"/>
</dbReference>
<dbReference type="AlphaFoldDB" id="A0A4S8LN17"/>
<accession>A0A4S8LN17</accession>
<dbReference type="Gene3D" id="3.40.720.10">
    <property type="entry name" value="Alkaline Phosphatase, subunit A"/>
    <property type="match status" value="1"/>
</dbReference>
<evidence type="ECO:0000313" key="7">
    <source>
        <dbReference type="Proteomes" id="UP000297245"/>
    </source>
</evidence>
<evidence type="ECO:0000256" key="1">
    <source>
        <dbReference type="ARBA" id="ARBA00008779"/>
    </source>
</evidence>
<dbReference type="Proteomes" id="UP000297245">
    <property type="component" value="Unassembled WGS sequence"/>
</dbReference>
<organism evidence="6 7">
    <name type="scientific">Dendrothele bispora (strain CBS 962.96)</name>
    <dbReference type="NCBI Taxonomy" id="1314807"/>
    <lineage>
        <taxon>Eukaryota</taxon>
        <taxon>Fungi</taxon>
        <taxon>Dikarya</taxon>
        <taxon>Basidiomycota</taxon>
        <taxon>Agaricomycotina</taxon>
        <taxon>Agaricomycetes</taxon>
        <taxon>Agaricomycetidae</taxon>
        <taxon>Agaricales</taxon>
        <taxon>Agaricales incertae sedis</taxon>
        <taxon>Dendrothele</taxon>
    </lineage>
</organism>
<sequence length="564" mass="61564">MNDQDAAIATADIMPKLHQQIAQKGMSFERFYAPVSLCCPSRVSLLTGQYAHNHNVTYVDGPYGGYHTFCEKGYNEKYLPLFLQNAGYATYYTGKLMNGLNTSLIETCQPAGWTSSEFLVDPNAYMYYNPSFSSNGQPPVNHPGQYSVTLIKEKASAMLQQAISDLNSSSTEKEQTPFFLGIAPTAPHMEVELSGAFTEPKPAPGDENLFDGVTAPRTPNFNVQGGVSWVKGLKQLNGTVIAYIDHVYRQRLRVMQAVDDLVDSIVQQVEDAGIADNTYIIYASDNGYAMGSHCRQPGKSLPFQEDTLVPFMIRGPGIPANAINTDDIYSMPDLGATILGMANASASYQLDGKVMSFSGDNSVDVSESGDSSSACSSTGQQTIVEYWNGAGEEGIFGDVLTILRGGLRENTTYRSIRALDMDDSGNIKHDWAYGVWCTGERELYDLINDPYQINNLAINDASGFDSFNFSTSDMTKLASRLDALLVVLKTCVGEVCNNPWQAIFPSNSTSSGSEACVMGLSDALADTYDSYFESLPKFSYTVCQFGYLEDLESPTWTEAMAFSG</sequence>
<proteinExistence type="inferred from homology"/>
<dbReference type="OrthoDB" id="103349at2759"/>
<evidence type="ECO:0000256" key="4">
    <source>
        <dbReference type="ARBA" id="ARBA00023180"/>
    </source>
</evidence>
<evidence type="ECO:0000313" key="6">
    <source>
        <dbReference type="EMBL" id="THU90363.1"/>
    </source>
</evidence>
<keyword evidence="4" id="KW-0325">Glycoprotein</keyword>
<dbReference type="InterPro" id="IPR017850">
    <property type="entry name" value="Alkaline_phosphatase_core_sf"/>
</dbReference>
<gene>
    <name evidence="6" type="ORF">K435DRAFT_272568</name>
</gene>
<dbReference type="PANTHER" id="PTHR43108">
    <property type="entry name" value="N-ACETYLGLUCOSAMINE-6-SULFATASE FAMILY MEMBER"/>
    <property type="match status" value="1"/>
</dbReference>
<feature type="domain" description="Sulfatase N-terminal" evidence="5">
    <location>
        <begin position="14"/>
        <end position="343"/>
    </location>
</feature>
<evidence type="ECO:0000256" key="2">
    <source>
        <dbReference type="ARBA" id="ARBA00022729"/>
    </source>
</evidence>
<dbReference type="Pfam" id="PF00884">
    <property type="entry name" value="Sulfatase"/>
    <property type="match status" value="1"/>
</dbReference>
<dbReference type="EMBL" id="ML179337">
    <property type="protein sequence ID" value="THU90363.1"/>
    <property type="molecule type" value="Genomic_DNA"/>
</dbReference>
<comment type="similarity">
    <text evidence="1">Belongs to the sulfatase family.</text>
</comment>
<evidence type="ECO:0000256" key="3">
    <source>
        <dbReference type="ARBA" id="ARBA00022801"/>
    </source>
</evidence>
<dbReference type="GO" id="GO:0008449">
    <property type="term" value="F:N-acetylglucosamine-6-sulfatase activity"/>
    <property type="evidence" value="ECO:0007669"/>
    <property type="project" value="TreeGrafter"/>
</dbReference>
<protein>
    <submittedName>
        <fullName evidence="6">Arylsulfatase</fullName>
    </submittedName>
</protein>
<reference evidence="6 7" key="1">
    <citation type="journal article" date="2019" name="Nat. Ecol. Evol.">
        <title>Megaphylogeny resolves global patterns of mushroom evolution.</title>
        <authorList>
            <person name="Varga T."/>
            <person name="Krizsan K."/>
            <person name="Foldi C."/>
            <person name="Dima B."/>
            <person name="Sanchez-Garcia M."/>
            <person name="Sanchez-Ramirez S."/>
            <person name="Szollosi G.J."/>
            <person name="Szarkandi J.G."/>
            <person name="Papp V."/>
            <person name="Albert L."/>
            <person name="Andreopoulos W."/>
            <person name="Angelini C."/>
            <person name="Antonin V."/>
            <person name="Barry K.W."/>
            <person name="Bougher N.L."/>
            <person name="Buchanan P."/>
            <person name="Buyck B."/>
            <person name="Bense V."/>
            <person name="Catcheside P."/>
            <person name="Chovatia M."/>
            <person name="Cooper J."/>
            <person name="Damon W."/>
            <person name="Desjardin D."/>
            <person name="Finy P."/>
            <person name="Geml J."/>
            <person name="Haridas S."/>
            <person name="Hughes K."/>
            <person name="Justo A."/>
            <person name="Karasinski D."/>
            <person name="Kautmanova I."/>
            <person name="Kiss B."/>
            <person name="Kocsube S."/>
            <person name="Kotiranta H."/>
            <person name="LaButti K.M."/>
            <person name="Lechner B.E."/>
            <person name="Liimatainen K."/>
            <person name="Lipzen A."/>
            <person name="Lukacs Z."/>
            <person name="Mihaltcheva S."/>
            <person name="Morgado L.N."/>
            <person name="Niskanen T."/>
            <person name="Noordeloos M.E."/>
            <person name="Ohm R.A."/>
            <person name="Ortiz-Santana B."/>
            <person name="Ovrebo C."/>
            <person name="Racz N."/>
            <person name="Riley R."/>
            <person name="Savchenko A."/>
            <person name="Shiryaev A."/>
            <person name="Soop K."/>
            <person name="Spirin V."/>
            <person name="Szebenyi C."/>
            <person name="Tomsovsky M."/>
            <person name="Tulloss R.E."/>
            <person name="Uehling J."/>
            <person name="Grigoriev I.V."/>
            <person name="Vagvolgyi C."/>
            <person name="Papp T."/>
            <person name="Martin F.M."/>
            <person name="Miettinen O."/>
            <person name="Hibbett D.S."/>
            <person name="Nagy L.G."/>
        </authorList>
    </citation>
    <scope>NUCLEOTIDE SEQUENCE [LARGE SCALE GENOMIC DNA]</scope>
    <source>
        <strain evidence="6 7">CBS 962.96</strain>
    </source>
</reference>
<dbReference type="GO" id="GO:0005539">
    <property type="term" value="F:glycosaminoglycan binding"/>
    <property type="evidence" value="ECO:0007669"/>
    <property type="project" value="TreeGrafter"/>
</dbReference>
<dbReference type="PROSITE" id="PS00523">
    <property type="entry name" value="SULFATASE_1"/>
    <property type="match status" value="1"/>
</dbReference>
<keyword evidence="3" id="KW-0378">Hydrolase</keyword>
<dbReference type="PANTHER" id="PTHR43108:SF8">
    <property type="entry name" value="SD21168P"/>
    <property type="match status" value="1"/>
</dbReference>
<keyword evidence="2" id="KW-0732">Signal</keyword>
<dbReference type="InterPro" id="IPR000917">
    <property type="entry name" value="Sulfatase_N"/>
</dbReference>
<name>A0A4S8LN17_DENBC</name>
<evidence type="ECO:0000259" key="5">
    <source>
        <dbReference type="Pfam" id="PF00884"/>
    </source>
</evidence>